<evidence type="ECO:0000256" key="3">
    <source>
        <dbReference type="SAM" id="MobiDB-lite"/>
    </source>
</evidence>
<dbReference type="EMBL" id="KV441402">
    <property type="protein sequence ID" value="OAF56852.1"/>
    <property type="molecule type" value="Genomic_DNA"/>
</dbReference>
<dbReference type="eggNOG" id="KOG4161">
    <property type="taxonomic scope" value="Eukaryota"/>
</dbReference>
<dbReference type="Gene3D" id="1.10.340.30">
    <property type="entry name" value="Hypothetical protein, domain 2"/>
    <property type="match status" value="1"/>
</dbReference>
<name>A0A177A5T5_9PEZI</name>
<feature type="region of interest" description="Disordered" evidence="3">
    <location>
        <begin position="52"/>
        <end position="141"/>
    </location>
</feature>
<feature type="compositionally biased region" description="Polar residues" evidence="3">
    <location>
        <begin position="104"/>
        <end position="114"/>
    </location>
</feature>
<evidence type="ECO:0000256" key="2">
    <source>
        <dbReference type="ARBA" id="ARBA00023242"/>
    </source>
</evidence>
<dbReference type="PANTHER" id="PTHR15074:SF0">
    <property type="entry name" value="METHYL-CPG-BINDING DOMAIN PROTEIN 4-LIKE PROTEIN"/>
    <property type="match status" value="1"/>
</dbReference>
<dbReference type="InterPro" id="IPR011257">
    <property type="entry name" value="DNA_glycosylase"/>
</dbReference>
<feature type="region of interest" description="Disordered" evidence="3">
    <location>
        <begin position="163"/>
        <end position="206"/>
    </location>
</feature>
<dbReference type="GO" id="GO:0005634">
    <property type="term" value="C:nucleus"/>
    <property type="evidence" value="ECO:0007669"/>
    <property type="project" value="UniProtKB-SubCell"/>
</dbReference>
<evidence type="ECO:0000313" key="4">
    <source>
        <dbReference type="EMBL" id="OAF56852.1"/>
    </source>
</evidence>
<feature type="compositionally biased region" description="Basic and acidic residues" evidence="3">
    <location>
        <begin position="77"/>
        <end position="102"/>
    </location>
</feature>
<accession>A0A177A5T5</accession>
<gene>
    <name evidence="4" type="ORF">VC83_06930</name>
</gene>
<reference evidence="4" key="1">
    <citation type="submission" date="2016-03" db="EMBL/GenBank/DDBJ databases">
        <title>Updated assembly of Pseudogymnoascus destructans, the fungus causing white-nose syndrome of bats.</title>
        <authorList>
            <person name="Palmer J.M."/>
            <person name="Drees K.P."/>
            <person name="Foster J.T."/>
            <person name="Lindner D.L."/>
        </authorList>
    </citation>
    <scope>NUCLEOTIDE SEQUENCE [LARGE SCALE GENOMIC DNA]</scope>
    <source>
        <strain evidence="4">20631-21</strain>
    </source>
</reference>
<proteinExistence type="predicted"/>
<dbReference type="GO" id="GO:0003824">
    <property type="term" value="F:catalytic activity"/>
    <property type="evidence" value="ECO:0007669"/>
    <property type="project" value="InterPro"/>
</dbReference>
<dbReference type="OrthoDB" id="10265068at2759"/>
<protein>
    <recommendedName>
        <fullName evidence="5">HhH-GPD domain-containing protein</fullName>
    </recommendedName>
</protein>
<dbReference type="RefSeq" id="XP_024322143.1">
    <property type="nucleotide sequence ID" value="XM_024470511.1"/>
</dbReference>
<evidence type="ECO:0000256" key="1">
    <source>
        <dbReference type="ARBA" id="ARBA00004123"/>
    </source>
</evidence>
<dbReference type="VEuPathDB" id="FungiDB:GMDG_06153"/>
<keyword evidence="2" id="KW-0539">Nucleus</keyword>
<dbReference type="GO" id="GO:0006281">
    <property type="term" value="P:DNA repair"/>
    <property type="evidence" value="ECO:0007669"/>
    <property type="project" value="InterPro"/>
</dbReference>
<dbReference type="GO" id="GO:0003677">
    <property type="term" value="F:DNA binding"/>
    <property type="evidence" value="ECO:0007669"/>
    <property type="project" value="InterPro"/>
</dbReference>
<dbReference type="PANTHER" id="PTHR15074">
    <property type="entry name" value="METHYL-CPG-BINDING PROTEIN"/>
    <property type="match status" value="1"/>
</dbReference>
<dbReference type="AlphaFoldDB" id="A0A177A5T5"/>
<sequence length="469" mass="52331">MYISRRESSPPVTGATEVGKGLGESEVKKETRIIPMAYKEATVDTEVEPVEDLGVETDGEAKVSAYTLSVQSEADSDESREGSALDEFDLRVTRSQSRERSSIDAAQTTTSTKQPAFKYEMVRSSTPPLGDSSDEADDMESPIRPELAHPRRNSVILPHLAQSPNKSLLQPPEPATAASPVKKEKAATKSPYFSPAVSPKKPPRSPGGVVSCIPFPPLSSPSFGLLQEKLCHDPLRLLIGVTFLIRTYGKSSIPIYYKLMELFPTATDLANADKGVIVELTRHLGLQSVRADTYIRYAKTFLDDLPVKGKRYRVENYPTKNTHATIKKGEILSDEDMREGAWEIGHLTKGPYAIDSWRIFCRDKLRGVAKGWNGEEAEDEGFQPEWMRVLPKDKELRAFLRWCWLREGWVWDAESGEREVAGKELVDAVNDGRVVWEWKGKDGKGDWRILGKYENDAKEEGVDIKGEDG</sequence>
<evidence type="ECO:0008006" key="5">
    <source>
        <dbReference type="Google" id="ProtNLM"/>
    </source>
</evidence>
<dbReference type="GeneID" id="36289981"/>
<dbReference type="SUPFAM" id="SSF48150">
    <property type="entry name" value="DNA-glycosylase"/>
    <property type="match status" value="1"/>
</dbReference>
<feature type="region of interest" description="Disordered" evidence="3">
    <location>
        <begin position="1"/>
        <end position="24"/>
    </location>
</feature>
<dbReference type="InterPro" id="IPR045138">
    <property type="entry name" value="MeCP2/MBD4"/>
</dbReference>
<dbReference type="Proteomes" id="UP000077154">
    <property type="component" value="Unassembled WGS sequence"/>
</dbReference>
<organism evidence="4">
    <name type="scientific">Pseudogymnoascus destructans</name>
    <dbReference type="NCBI Taxonomy" id="655981"/>
    <lineage>
        <taxon>Eukaryota</taxon>
        <taxon>Fungi</taxon>
        <taxon>Dikarya</taxon>
        <taxon>Ascomycota</taxon>
        <taxon>Pezizomycotina</taxon>
        <taxon>Leotiomycetes</taxon>
        <taxon>Thelebolales</taxon>
        <taxon>Thelebolaceae</taxon>
        <taxon>Pseudogymnoascus</taxon>
    </lineage>
</organism>
<comment type="subcellular location">
    <subcellularLocation>
        <location evidence="1">Nucleus</location>
    </subcellularLocation>
</comment>